<proteinExistence type="evidence at transcript level"/>
<reference evidence="1" key="1">
    <citation type="submission" date="2012-05" db="EMBL/GenBank/DDBJ databases">
        <authorList>
            <person name="Krishnakumar V."/>
            <person name="Cheung F."/>
            <person name="Xiao Y."/>
            <person name="Chan A."/>
            <person name="Moskal W.A."/>
            <person name="Town C.D."/>
        </authorList>
    </citation>
    <scope>NUCLEOTIDE SEQUENCE</scope>
</reference>
<name>I3SJF3_LOTJA</name>
<dbReference type="EMBL" id="BT140600">
    <property type="protein sequence ID" value="AFK40395.1"/>
    <property type="molecule type" value="mRNA"/>
</dbReference>
<sequence>MDLVGWELLFKAEKAADHGVRFDDSFRVKKYVIILASLEHLRTRPMFRLHRSLILSNDGDMSDLNCESSANLYEMSPHVPSLDDISPHERSAVFSSIGSINSGETISSSRTSKRLKIRSVKLDR</sequence>
<evidence type="ECO:0000313" key="1">
    <source>
        <dbReference type="EMBL" id="AFK40395.1"/>
    </source>
</evidence>
<dbReference type="AlphaFoldDB" id="I3SJF3"/>
<protein>
    <submittedName>
        <fullName evidence="1">Uncharacterized protein</fullName>
    </submittedName>
</protein>
<organism evidence="1">
    <name type="scientific">Lotus japonicus</name>
    <name type="common">Lotus corniculatus var. japonicus</name>
    <dbReference type="NCBI Taxonomy" id="34305"/>
    <lineage>
        <taxon>Eukaryota</taxon>
        <taxon>Viridiplantae</taxon>
        <taxon>Streptophyta</taxon>
        <taxon>Embryophyta</taxon>
        <taxon>Tracheophyta</taxon>
        <taxon>Spermatophyta</taxon>
        <taxon>Magnoliopsida</taxon>
        <taxon>eudicotyledons</taxon>
        <taxon>Gunneridae</taxon>
        <taxon>Pentapetalae</taxon>
        <taxon>rosids</taxon>
        <taxon>fabids</taxon>
        <taxon>Fabales</taxon>
        <taxon>Fabaceae</taxon>
        <taxon>Papilionoideae</taxon>
        <taxon>50 kb inversion clade</taxon>
        <taxon>NPAAA clade</taxon>
        <taxon>Hologalegina</taxon>
        <taxon>robinioid clade</taxon>
        <taxon>Loteae</taxon>
        <taxon>Lotus</taxon>
    </lineage>
</organism>
<accession>I3SJF3</accession>